<gene>
    <name evidence="3" type="ORF">ALECFALPRED_007061</name>
</gene>
<dbReference type="EMBL" id="CAJPDR010000046">
    <property type="protein sequence ID" value="CAF9911048.1"/>
    <property type="molecule type" value="Genomic_DNA"/>
</dbReference>
<sequence length="282" mass="31043">MVLGLLAIAGIPTTIGVAEGISGGRKEKDPKTEEERMRKFHLECFCEAKSRTAKEISGGQVVLRGDKLYIVRKNAASPDYGHPFEGFYIQYPDPERPRPLPLALVSTISKDPPMLNWIYVDKETREVKYGNRTQSRAHIVGSWGWDAGEEGGAGGLTVEGGEGAVAVEADGGWEIRWEDEYGNSGVGGRRKLTISLERKMLEPKEDDKPDHARSSVREDNRQVKGTNANIELTNTTFPRIKRATAEPEKVNKAVKKGAKENSSKSKLEIRGTTVVEGPLAKK</sequence>
<feature type="compositionally biased region" description="Basic and acidic residues" evidence="1">
    <location>
        <begin position="202"/>
        <end position="222"/>
    </location>
</feature>
<name>A0A8H3IAE0_9LECA</name>
<feature type="compositionally biased region" description="Polar residues" evidence="1">
    <location>
        <begin position="223"/>
        <end position="237"/>
    </location>
</feature>
<feature type="compositionally biased region" description="Basic and acidic residues" evidence="1">
    <location>
        <begin position="243"/>
        <end position="269"/>
    </location>
</feature>
<protein>
    <submittedName>
        <fullName evidence="3">Uncharacterized protein</fullName>
    </submittedName>
</protein>
<feature type="signal peptide" evidence="2">
    <location>
        <begin position="1"/>
        <end position="20"/>
    </location>
</feature>
<dbReference type="PANTHER" id="PTHR38049">
    <property type="entry name" value="RICIN B LECTIN DOMAIN-CONTAINING PROTEIN"/>
    <property type="match status" value="1"/>
</dbReference>
<evidence type="ECO:0000256" key="1">
    <source>
        <dbReference type="SAM" id="MobiDB-lite"/>
    </source>
</evidence>
<accession>A0A8H3IAE0</accession>
<dbReference type="OrthoDB" id="3928002at2759"/>
<organism evidence="3 4">
    <name type="scientific">Alectoria fallacina</name>
    <dbReference type="NCBI Taxonomy" id="1903189"/>
    <lineage>
        <taxon>Eukaryota</taxon>
        <taxon>Fungi</taxon>
        <taxon>Dikarya</taxon>
        <taxon>Ascomycota</taxon>
        <taxon>Pezizomycotina</taxon>
        <taxon>Lecanoromycetes</taxon>
        <taxon>OSLEUM clade</taxon>
        <taxon>Lecanoromycetidae</taxon>
        <taxon>Lecanorales</taxon>
        <taxon>Lecanorineae</taxon>
        <taxon>Parmeliaceae</taxon>
        <taxon>Alectoria</taxon>
    </lineage>
</organism>
<evidence type="ECO:0000313" key="4">
    <source>
        <dbReference type="Proteomes" id="UP000664203"/>
    </source>
</evidence>
<reference evidence="3" key="1">
    <citation type="submission" date="2021-03" db="EMBL/GenBank/DDBJ databases">
        <authorList>
            <person name="Tagirdzhanova G."/>
        </authorList>
    </citation>
    <scope>NUCLEOTIDE SEQUENCE</scope>
</reference>
<dbReference type="AlphaFoldDB" id="A0A8H3IAE0"/>
<feature type="region of interest" description="Disordered" evidence="1">
    <location>
        <begin position="202"/>
        <end position="282"/>
    </location>
</feature>
<proteinExistence type="predicted"/>
<keyword evidence="4" id="KW-1185">Reference proteome</keyword>
<dbReference type="Proteomes" id="UP000664203">
    <property type="component" value="Unassembled WGS sequence"/>
</dbReference>
<comment type="caution">
    <text evidence="3">The sequence shown here is derived from an EMBL/GenBank/DDBJ whole genome shotgun (WGS) entry which is preliminary data.</text>
</comment>
<feature type="chain" id="PRO_5034824459" evidence="2">
    <location>
        <begin position="21"/>
        <end position="282"/>
    </location>
</feature>
<evidence type="ECO:0000313" key="3">
    <source>
        <dbReference type="EMBL" id="CAF9911048.1"/>
    </source>
</evidence>
<keyword evidence="2" id="KW-0732">Signal</keyword>
<dbReference type="PANTHER" id="PTHR38049:SF1">
    <property type="entry name" value="PROTEIN KINASE DOMAIN-CONTAINING PROTEIN"/>
    <property type="match status" value="1"/>
</dbReference>
<evidence type="ECO:0000256" key="2">
    <source>
        <dbReference type="SAM" id="SignalP"/>
    </source>
</evidence>